<name>A0A2U1MR68_ARTAN</name>
<feature type="chain" id="PRO_5015576968" evidence="1">
    <location>
        <begin position="16"/>
        <end position="102"/>
    </location>
</feature>
<proteinExistence type="predicted"/>
<keyword evidence="3" id="KW-1185">Reference proteome</keyword>
<dbReference type="STRING" id="35608.A0A2U1MR68"/>
<keyword evidence="1" id="KW-0732">Signal</keyword>
<accession>A0A2U1MR68</accession>
<reference evidence="2 3" key="1">
    <citation type="journal article" date="2018" name="Mol. Plant">
        <title>The genome of Artemisia annua provides insight into the evolution of Asteraceae family and artemisinin biosynthesis.</title>
        <authorList>
            <person name="Shen Q."/>
            <person name="Zhang L."/>
            <person name="Liao Z."/>
            <person name="Wang S."/>
            <person name="Yan T."/>
            <person name="Shi P."/>
            <person name="Liu M."/>
            <person name="Fu X."/>
            <person name="Pan Q."/>
            <person name="Wang Y."/>
            <person name="Lv Z."/>
            <person name="Lu X."/>
            <person name="Zhang F."/>
            <person name="Jiang W."/>
            <person name="Ma Y."/>
            <person name="Chen M."/>
            <person name="Hao X."/>
            <person name="Li L."/>
            <person name="Tang Y."/>
            <person name="Lv G."/>
            <person name="Zhou Y."/>
            <person name="Sun X."/>
            <person name="Brodelius P.E."/>
            <person name="Rose J.K.C."/>
            <person name="Tang K."/>
        </authorList>
    </citation>
    <scope>NUCLEOTIDE SEQUENCE [LARGE SCALE GENOMIC DNA]</scope>
    <source>
        <strain evidence="3">cv. Huhao1</strain>
        <tissue evidence="2">Leaf</tissue>
    </source>
</reference>
<evidence type="ECO:0000313" key="3">
    <source>
        <dbReference type="Proteomes" id="UP000245207"/>
    </source>
</evidence>
<dbReference type="Proteomes" id="UP000245207">
    <property type="component" value="Unassembled WGS sequence"/>
</dbReference>
<evidence type="ECO:0000313" key="2">
    <source>
        <dbReference type="EMBL" id="PWA63761.1"/>
    </source>
</evidence>
<feature type="signal peptide" evidence="1">
    <location>
        <begin position="1"/>
        <end position="15"/>
    </location>
</feature>
<gene>
    <name evidence="2" type="ORF">CTI12_AA350390</name>
</gene>
<comment type="caution">
    <text evidence="2">The sequence shown here is derived from an EMBL/GenBank/DDBJ whole genome shotgun (WGS) entry which is preliminary data.</text>
</comment>
<sequence>MIALVISLVIAPVLSQVPPSPPIDESRQEQHWIQRFNDVYILKDVPTDCRDCSICLVEFRVGKEVRGFPCACVNVICTAKTEHMMIPYNQEMMLYMMIHPLN</sequence>
<organism evidence="2 3">
    <name type="scientific">Artemisia annua</name>
    <name type="common">Sweet wormwood</name>
    <dbReference type="NCBI Taxonomy" id="35608"/>
    <lineage>
        <taxon>Eukaryota</taxon>
        <taxon>Viridiplantae</taxon>
        <taxon>Streptophyta</taxon>
        <taxon>Embryophyta</taxon>
        <taxon>Tracheophyta</taxon>
        <taxon>Spermatophyta</taxon>
        <taxon>Magnoliopsida</taxon>
        <taxon>eudicotyledons</taxon>
        <taxon>Gunneridae</taxon>
        <taxon>Pentapetalae</taxon>
        <taxon>asterids</taxon>
        <taxon>campanulids</taxon>
        <taxon>Asterales</taxon>
        <taxon>Asteraceae</taxon>
        <taxon>Asteroideae</taxon>
        <taxon>Anthemideae</taxon>
        <taxon>Artemisiinae</taxon>
        <taxon>Artemisia</taxon>
    </lineage>
</organism>
<dbReference type="AlphaFoldDB" id="A0A2U1MR68"/>
<dbReference type="EMBL" id="PKPP01004571">
    <property type="protein sequence ID" value="PWA63761.1"/>
    <property type="molecule type" value="Genomic_DNA"/>
</dbReference>
<evidence type="ECO:0000256" key="1">
    <source>
        <dbReference type="SAM" id="SignalP"/>
    </source>
</evidence>
<protein>
    <submittedName>
        <fullName evidence="2">E3 ubiquitin-protein ligase SIS3</fullName>
    </submittedName>
</protein>